<feature type="compositionally biased region" description="Basic residues" evidence="1">
    <location>
        <begin position="30"/>
        <end position="44"/>
    </location>
</feature>
<evidence type="ECO:0000313" key="3">
    <source>
        <dbReference type="WBParaSite" id="maker-unitig_34323-snap-gene-0.2-mRNA-1"/>
    </source>
</evidence>
<reference evidence="3" key="1">
    <citation type="submission" date="2016-11" db="UniProtKB">
        <authorList>
            <consortium name="WormBaseParasite"/>
        </authorList>
    </citation>
    <scope>IDENTIFICATION</scope>
</reference>
<dbReference type="AlphaFoldDB" id="A0A1I8FGW6"/>
<dbReference type="Proteomes" id="UP000095280">
    <property type="component" value="Unplaced"/>
</dbReference>
<sequence>MPVPGGPNQGLPCQPMQPTQRWPSQLEAMKRRRRELRRAARGRRGANPAQACGTSTAAGRARDGHGRGYRCGGLAARRQSRLRKHRCRLGPTRSDYNARRLERQRAKEPQLGVQTWQVETIYRFLEAVRPSGARAAALGAPTGRLEELATGEKARACRTGRRESIGASGGQRARLPTRRWNWLRASRGKSGTMCGPICSTLIPYTLSRSLNEISSLRQFYHRQWRRGSRAERVKRMTDMMNEALELERIKNDSQRLKRLLQPSAKKAFGGFGGPAGGPPGGFGRCYGAVGAPHLFGNPTHLLAAAADPRSCRDVTAVASQAPQPDRQAVEKRARRSSGAGDGDRLSVTSASEAGGGGAGTSGGNSGGGCCFVGCGPVGQKETPPTSPAPEEPVYKDVKFYQPVVQPPPELRQDPLAPTFYYDPSQGFILYMDFITGLDVHVNAVAAHNELGMLAIRSLASRAVHPLVRTEDIRGEAVDSGVTHALLAHKQGRARASPLPGMGTVLELQCRETLQPAPVLQGVDRLGLFDSERRLVSGRFKAARCGFCPSSRGRGAGQLNSVPQWGKRHPAHETAQAQDAFIPQPSNTNLYSFASAHGRQAGDPRSLLLTQAAPGTTGVGHGSGLTEAAAAIAGGSRPARHSPPDTDDLTQAERILGFQVDRVKHAEPGTAKLRLSAYLCQRRPGGVGLTIRPSPPPPRLSARTSRAPTNVVSGASRKAVFYDVDFSVDMPQETVIRSKLEQGGGGGGGGEDFDPDNPLVVTPSDGRPCPTTNVVAWAAHAAVVPRVNRTSLHGRYADSRYDLRMVRVNKGTHELPLRAVIDPQRVAFEHGWVPVGYRPYARASVRLHIFHPYQRARSLTPSDDSDESLGGGPSIKVNLPALVPRLPGQEDNPPPLSWIPLERRRPPLRPVFTASDGFDLYLDGCRFLPDTVTITKIRSADCSLGGNQAIGNEISCMASLDSDIYNPEFDHRQENSQSPTLAAVGDPAHEAVHHRQGSRRSWCWWVSDRAQNEGCHQLRIIAKDLSGKELRFTEDLMSA</sequence>
<organism evidence="2 3">
    <name type="scientific">Macrostomum lignano</name>
    <dbReference type="NCBI Taxonomy" id="282301"/>
    <lineage>
        <taxon>Eukaryota</taxon>
        <taxon>Metazoa</taxon>
        <taxon>Spiralia</taxon>
        <taxon>Lophotrochozoa</taxon>
        <taxon>Platyhelminthes</taxon>
        <taxon>Rhabditophora</taxon>
        <taxon>Macrostomorpha</taxon>
        <taxon>Macrostomida</taxon>
        <taxon>Macrostomidae</taxon>
        <taxon>Macrostomum</taxon>
    </lineage>
</organism>
<feature type="region of interest" description="Disordered" evidence="1">
    <location>
        <begin position="1"/>
        <end position="66"/>
    </location>
</feature>
<feature type="region of interest" description="Disordered" evidence="1">
    <location>
        <begin position="314"/>
        <end position="362"/>
    </location>
</feature>
<protein>
    <submittedName>
        <fullName evidence="3">LAM_G_DOMAIN domain-containing protein</fullName>
    </submittedName>
</protein>
<evidence type="ECO:0000256" key="1">
    <source>
        <dbReference type="SAM" id="MobiDB-lite"/>
    </source>
</evidence>
<evidence type="ECO:0000313" key="2">
    <source>
        <dbReference type="Proteomes" id="UP000095280"/>
    </source>
</evidence>
<dbReference type="WBParaSite" id="maker-unitig_34323-snap-gene-0.2-mRNA-1">
    <property type="protein sequence ID" value="maker-unitig_34323-snap-gene-0.2-mRNA-1"/>
    <property type="gene ID" value="maker-unitig_34323-snap-gene-0.2"/>
</dbReference>
<keyword evidence="2" id="KW-1185">Reference proteome</keyword>
<accession>A0A1I8FGW6</accession>
<proteinExistence type="predicted"/>
<name>A0A1I8FGW6_9PLAT</name>
<feature type="region of interest" description="Disordered" evidence="1">
    <location>
        <begin position="687"/>
        <end position="708"/>
    </location>
</feature>
<feature type="compositionally biased region" description="Gly residues" evidence="1">
    <location>
        <begin position="353"/>
        <end position="362"/>
    </location>
</feature>